<evidence type="ECO:0008006" key="2">
    <source>
        <dbReference type="Google" id="ProtNLM"/>
    </source>
</evidence>
<dbReference type="EMBL" id="CACRUT010000014">
    <property type="protein sequence ID" value="VYU13623.1"/>
    <property type="molecule type" value="Genomic_DNA"/>
</dbReference>
<dbReference type="Pfam" id="PF16120">
    <property type="entry name" value="DUF4836"/>
    <property type="match status" value="1"/>
</dbReference>
<reference evidence="1" key="1">
    <citation type="submission" date="2019-11" db="EMBL/GenBank/DDBJ databases">
        <authorList>
            <person name="Feng L."/>
        </authorList>
    </citation>
    <scope>NUCLEOTIDE SEQUENCE</scope>
    <source>
        <strain evidence="1">PclaraLFYP37</strain>
    </source>
</reference>
<organism evidence="1">
    <name type="scientific">Paraprevotella clara</name>
    <dbReference type="NCBI Taxonomy" id="454154"/>
    <lineage>
        <taxon>Bacteria</taxon>
        <taxon>Pseudomonadati</taxon>
        <taxon>Bacteroidota</taxon>
        <taxon>Bacteroidia</taxon>
        <taxon>Bacteroidales</taxon>
        <taxon>Prevotellaceae</taxon>
        <taxon>Paraprevotella</taxon>
    </lineage>
</organism>
<dbReference type="RefSeq" id="WP_412442905.1">
    <property type="nucleotide sequence ID" value="NZ_CACRUT010000014.1"/>
</dbReference>
<proteinExistence type="predicted"/>
<name>A0A6N3CK31_9BACT</name>
<evidence type="ECO:0000313" key="1">
    <source>
        <dbReference type="EMBL" id="VYU13623.1"/>
    </source>
</evidence>
<accession>A0A6N3CK31</accession>
<dbReference type="InterPro" id="IPR032276">
    <property type="entry name" value="DUF4836"/>
</dbReference>
<dbReference type="AlphaFoldDB" id="A0A6N3CK31"/>
<sequence length="486" mass="54294">MKKKWIWGAAVVLVLALSLGLYRFFTADDYRRVLPSRPLALAAVDWVRLSEENDMGMQDWKKLLPEGLEPGQTGIDWSKKMYAFVSSKEYVGLLAAVSDEADLRRLLDEAAKKGRCTPVEDYRGYSWTVWDGSWMVGFGDGALLMMGPGLKADMDALRYDMLACFRQKEAESGMSSPLFAELDRKDASFRVVSRLDVLPNFRGVEFLEGLPEHANLSDVYVCAGLNLSPHGVTMEAEISSQNSDINRYYERLAFLGKPLDGEFAGRVPEDALAWACVNVDGGSLLEMLRQNPVARTFLIGLNMGVDADLVIRSIKGDVAVTVPASALQNPSNVLVTAHLAEKDFLKEAAYWKESAARSGAWTFRDFGNDRFYLAANGVQTYFGVEGETLYVTPEEGMTGWVSGPETETLSEWNSRIKDSRFFLWVNLEQVKRDPMMGALCRESGVDEGRKILDLFDAVVLRSSDARRLTLELHTRGNRNLLKDLLK</sequence>
<gene>
    <name evidence="1" type="ORF">PCLFYP37_02006</name>
</gene>
<protein>
    <recommendedName>
        <fullName evidence="2">DUF3352 domain-containing protein</fullName>
    </recommendedName>
</protein>